<gene>
    <name evidence="1" type="ORF">J2W68_003209</name>
</gene>
<accession>A0ABU1Y0B6</accession>
<comment type="caution">
    <text evidence="1">The sequence shown here is derived from an EMBL/GenBank/DDBJ whole genome shotgun (WGS) entry which is preliminary data.</text>
</comment>
<evidence type="ECO:0000313" key="1">
    <source>
        <dbReference type="EMBL" id="MDR7194464.1"/>
    </source>
</evidence>
<protein>
    <recommendedName>
        <fullName evidence="3">Secreted protein</fullName>
    </recommendedName>
</protein>
<evidence type="ECO:0000313" key="2">
    <source>
        <dbReference type="Proteomes" id="UP001256588"/>
    </source>
</evidence>
<dbReference type="Proteomes" id="UP001256588">
    <property type="component" value="Unassembled WGS sequence"/>
</dbReference>
<sequence>MAIVALLAAGGASAQQTTDPSFGRVKTHAIEVCNPQGQRAYLARLVCADNSHPTFERLGNVGPRHDFPPDMPEGAAIRFISQAAERTPLEAGQTDHHMVDHYSVRCPDTTTDLFLDMYHCDAPAPRHAPAGFTIAN</sequence>
<keyword evidence="2" id="KW-1185">Reference proteome</keyword>
<proteinExistence type="predicted"/>
<name>A0ABU1Y0B6_9GAMM</name>
<dbReference type="RefSeq" id="WP_310237790.1">
    <property type="nucleotide sequence ID" value="NZ_JAVDWO010000015.1"/>
</dbReference>
<organism evidence="1 2">
    <name type="scientific">Luteimonas terrae</name>
    <dbReference type="NCBI Taxonomy" id="1530191"/>
    <lineage>
        <taxon>Bacteria</taxon>
        <taxon>Pseudomonadati</taxon>
        <taxon>Pseudomonadota</taxon>
        <taxon>Gammaproteobacteria</taxon>
        <taxon>Lysobacterales</taxon>
        <taxon>Lysobacteraceae</taxon>
        <taxon>Luteimonas</taxon>
    </lineage>
</organism>
<reference evidence="1 2" key="1">
    <citation type="submission" date="2023-07" db="EMBL/GenBank/DDBJ databases">
        <title>Sorghum-associated microbial communities from plants grown in Nebraska, USA.</title>
        <authorList>
            <person name="Schachtman D."/>
        </authorList>
    </citation>
    <scope>NUCLEOTIDE SEQUENCE [LARGE SCALE GENOMIC DNA]</scope>
    <source>
        <strain evidence="1 2">4099</strain>
    </source>
</reference>
<dbReference type="EMBL" id="JAVDWO010000015">
    <property type="protein sequence ID" value="MDR7194464.1"/>
    <property type="molecule type" value="Genomic_DNA"/>
</dbReference>
<evidence type="ECO:0008006" key="3">
    <source>
        <dbReference type="Google" id="ProtNLM"/>
    </source>
</evidence>